<keyword evidence="9" id="KW-0460">Magnesium</keyword>
<dbReference type="InterPro" id="IPR015793">
    <property type="entry name" value="Pyrv_Knase_brl"/>
</dbReference>
<comment type="pathway">
    <text evidence="1">Carbohydrate degradation; glycolysis; pyruvate from D-glyceraldehyde 3-phosphate: step 5/5.</text>
</comment>
<dbReference type="SUPFAM" id="SSF51621">
    <property type="entry name" value="Phosphoenolpyruvate/pyruvate domain"/>
    <property type="match status" value="1"/>
</dbReference>
<keyword evidence="6" id="KW-0547">Nucleotide-binding</keyword>
<dbReference type="Gene3D" id="3.40.1380.20">
    <property type="entry name" value="Pyruvate kinase, C-terminal domain"/>
    <property type="match status" value="1"/>
</dbReference>
<evidence type="ECO:0000256" key="6">
    <source>
        <dbReference type="ARBA" id="ARBA00022741"/>
    </source>
</evidence>
<evidence type="ECO:0000256" key="11">
    <source>
        <dbReference type="ARBA" id="ARBA00023317"/>
    </source>
</evidence>
<dbReference type="EMBL" id="CAEZVQ010000001">
    <property type="protein sequence ID" value="CAB4625884.1"/>
    <property type="molecule type" value="Genomic_DNA"/>
</dbReference>
<evidence type="ECO:0000256" key="10">
    <source>
        <dbReference type="ARBA" id="ARBA00023152"/>
    </source>
</evidence>
<evidence type="ECO:0000256" key="1">
    <source>
        <dbReference type="ARBA" id="ARBA00004997"/>
    </source>
</evidence>
<evidence type="ECO:0000256" key="2">
    <source>
        <dbReference type="ARBA" id="ARBA00008663"/>
    </source>
</evidence>
<dbReference type="InterPro" id="IPR001697">
    <property type="entry name" value="Pyr_Knase"/>
</dbReference>
<dbReference type="GO" id="GO:0016301">
    <property type="term" value="F:kinase activity"/>
    <property type="evidence" value="ECO:0007669"/>
    <property type="project" value="UniProtKB-KW"/>
</dbReference>
<dbReference type="PRINTS" id="PR01050">
    <property type="entry name" value="PYRUVTKNASE"/>
</dbReference>
<proteinExistence type="inferred from homology"/>
<dbReference type="Pfam" id="PF02887">
    <property type="entry name" value="PK_C"/>
    <property type="match status" value="1"/>
</dbReference>
<comment type="similarity">
    <text evidence="2">Belongs to the pyruvate kinase family.</text>
</comment>
<feature type="domain" description="Pyruvate kinase C-terminal" evidence="13">
    <location>
        <begin position="336"/>
        <end position="434"/>
    </location>
</feature>
<evidence type="ECO:0000256" key="7">
    <source>
        <dbReference type="ARBA" id="ARBA00022777"/>
    </source>
</evidence>
<keyword evidence="11" id="KW-0670">Pyruvate</keyword>
<dbReference type="SUPFAM" id="SSF50800">
    <property type="entry name" value="PK beta-barrel domain-like"/>
    <property type="match status" value="1"/>
</dbReference>
<dbReference type="EC" id="2.7.1.40" evidence="3"/>
<name>A0A6J6IN28_9ZZZZ</name>
<dbReference type="InterPro" id="IPR015806">
    <property type="entry name" value="Pyrv_Knase_insert_dom_sf"/>
</dbReference>
<dbReference type="GO" id="GO:0000287">
    <property type="term" value="F:magnesium ion binding"/>
    <property type="evidence" value="ECO:0007669"/>
    <property type="project" value="InterPro"/>
</dbReference>
<dbReference type="GO" id="GO:0005524">
    <property type="term" value="F:ATP binding"/>
    <property type="evidence" value="ECO:0007669"/>
    <property type="project" value="UniProtKB-KW"/>
</dbReference>
<dbReference type="InterPro" id="IPR011037">
    <property type="entry name" value="Pyrv_Knase-like_insert_dom_sf"/>
</dbReference>
<dbReference type="PANTHER" id="PTHR11817">
    <property type="entry name" value="PYRUVATE KINASE"/>
    <property type="match status" value="1"/>
</dbReference>
<dbReference type="AlphaFoldDB" id="A0A6J6IN28"/>
<dbReference type="UniPathway" id="UPA00109">
    <property type="reaction ID" value="UER00188"/>
</dbReference>
<keyword evidence="7" id="KW-0418">Kinase</keyword>
<accession>A0A6J6IN28</accession>
<dbReference type="InterPro" id="IPR036918">
    <property type="entry name" value="Pyrv_Knase_C_sf"/>
</dbReference>
<evidence type="ECO:0000256" key="3">
    <source>
        <dbReference type="ARBA" id="ARBA00012142"/>
    </source>
</evidence>
<evidence type="ECO:0000256" key="9">
    <source>
        <dbReference type="ARBA" id="ARBA00022842"/>
    </source>
</evidence>
<keyword evidence="5" id="KW-0479">Metal-binding</keyword>
<dbReference type="SUPFAM" id="SSF52935">
    <property type="entry name" value="PK C-terminal domain-like"/>
    <property type="match status" value="1"/>
</dbReference>
<organism evidence="14">
    <name type="scientific">freshwater metagenome</name>
    <dbReference type="NCBI Taxonomy" id="449393"/>
    <lineage>
        <taxon>unclassified sequences</taxon>
        <taxon>metagenomes</taxon>
        <taxon>ecological metagenomes</taxon>
    </lineage>
</organism>
<evidence type="ECO:0000313" key="14">
    <source>
        <dbReference type="EMBL" id="CAB4625884.1"/>
    </source>
</evidence>
<evidence type="ECO:0000256" key="5">
    <source>
        <dbReference type="ARBA" id="ARBA00022723"/>
    </source>
</evidence>
<keyword evidence="4" id="KW-0808">Transferase</keyword>
<gene>
    <name evidence="14" type="ORF">UFOPK2086_00024</name>
</gene>
<feature type="domain" description="Pyruvate kinase barrel" evidence="12">
    <location>
        <begin position="2"/>
        <end position="307"/>
    </location>
</feature>
<evidence type="ECO:0000256" key="4">
    <source>
        <dbReference type="ARBA" id="ARBA00022679"/>
    </source>
</evidence>
<evidence type="ECO:0000259" key="13">
    <source>
        <dbReference type="Pfam" id="PF02887"/>
    </source>
</evidence>
<dbReference type="Pfam" id="PF00224">
    <property type="entry name" value="PK"/>
    <property type="match status" value="1"/>
</dbReference>
<evidence type="ECO:0000259" key="12">
    <source>
        <dbReference type="Pfam" id="PF00224"/>
    </source>
</evidence>
<dbReference type="GO" id="GO:0030955">
    <property type="term" value="F:potassium ion binding"/>
    <property type="evidence" value="ECO:0007669"/>
    <property type="project" value="InterPro"/>
</dbReference>
<dbReference type="GO" id="GO:0004743">
    <property type="term" value="F:pyruvate kinase activity"/>
    <property type="evidence" value="ECO:0007669"/>
    <property type="project" value="UniProtKB-EC"/>
</dbReference>
<evidence type="ECO:0000256" key="8">
    <source>
        <dbReference type="ARBA" id="ARBA00022840"/>
    </source>
</evidence>
<dbReference type="NCBIfam" id="TIGR01064">
    <property type="entry name" value="pyruv_kin"/>
    <property type="match status" value="1"/>
</dbReference>
<dbReference type="InterPro" id="IPR040442">
    <property type="entry name" value="Pyrv_kinase-like_dom_sf"/>
</dbReference>
<protein>
    <recommendedName>
        <fullName evidence="3">pyruvate kinase</fullName>
        <ecNumber evidence="3">2.7.1.40</ecNumber>
    </recommendedName>
</protein>
<keyword evidence="10" id="KW-0324">Glycolysis</keyword>
<keyword evidence="8" id="KW-0067">ATP-binding</keyword>
<dbReference type="InterPro" id="IPR015795">
    <property type="entry name" value="Pyrv_Knase_C"/>
</dbReference>
<dbReference type="InterPro" id="IPR015813">
    <property type="entry name" value="Pyrv/PenolPyrv_kinase-like_dom"/>
</dbReference>
<reference evidence="14" key="1">
    <citation type="submission" date="2020-05" db="EMBL/GenBank/DDBJ databases">
        <authorList>
            <person name="Chiriac C."/>
            <person name="Salcher M."/>
            <person name="Ghai R."/>
            <person name="Kavagutti S V."/>
        </authorList>
    </citation>
    <scope>NUCLEOTIDE SEQUENCE</scope>
</reference>
<dbReference type="Gene3D" id="2.40.33.10">
    <property type="entry name" value="PK beta-barrel domain-like"/>
    <property type="match status" value="1"/>
</dbReference>
<sequence>MRLTKIVATLGPASLSVPGIQSLVSAGVSVFRLNCSHLSTQDLPELIALVREAAPEAGVMVDIQGPKLRFAPESIDLVNDSVVSYKLSDLGIETSDATDSRGLEVGHRILMDDGRIETVVENVDGERFSVRVRRGGFLQHGKGVNLPDTEVRGSLLSDKDLADVAVARDLGVEIVAVSFVQTPSDILSIRELIGDDILLFAKIERPQALERIDEICAVSDGVMAARGDLGVETPYESVPAAQTRIALSALRHGVVSICATEMLESMTTSSRPTRAEVADVSGAVRDGFDAVMLSGETAVGLHPAEAVRAMARICEESEKHVAMPNYFADANPGAAAVTAAASALAKRTSAKFILSISLTGFSARLMASCRPSCPIVAITPSADRSRRLNVNRGVYPLVLERDRNFTSAVTSAIQLTKEINMLKSGDEIVVCASRLHPRSDADTILLHREPD</sequence>
<dbReference type="Gene3D" id="3.20.20.60">
    <property type="entry name" value="Phosphoenolpyruvate-binding domains"/>
    <property type="match status" value="1"/>
</dbReference>